<feature type="transmembrane region" description="Helical" evidence="1">
    <location>
        <begin position="338"/>
        <end position="363"/>
    </location>
</feature>
<dbReference type="WBParaSite" id="Minc3s02053g27990">
    <property type="protein sequence ID" value="Minc3s02053g27990"/>
    <property type="gene ID" value="Minc3s02053g27990"/>
</dbReference>
<dbReference type="AlphaFoldDB" id="A0A914MJY7"/>
<keyword evidence="1" id="KW-1133">Transmembrane helix</keyword>
<feature type="signal peptide" evidence="2">
    <location>
        <begin position="1"/>
        <end position="24"/>
    </location>
</feature>
<dbReference type="Proteomes" id="UP000887563">
    <property type="component" value="Unplaced"/>
</dbReference>
<evidence type="ECO:0000313" key="3">
    <source>
        <dbReference type="Proteomes" id="UP000887563"/>
    </source>
</evidence>
<accession>A0A914MJY7</accession>
<keyword evidence="1" id="KW-0812">Transmembrane</keyword>
<proteinExistence type="predicted"/>
<keyword evidence="3" id="KW-1185">Reference proteome</keyword>
<keyword evidence="1" id="KW-0472">Membrane</keyword>
<sequence>MLREAFLPILLLVVWTSLKCATMADGPTIVGYGRHTLVGNKITEFGNDSRIAKNNDDLKDYIGTENACDVKFDENGDIVLNYNSVRETGCVVDLMHRYNSFALDFTATLSNDDKEIKECLEEMPDGINANLVPFAHSIDLERFEKLKKGPYNEYASCDNQAACRSGGGECLKPAGLEIGWGYKGDRVHVGMQQVGEPTVCECPHKNDRINIKESSVLVELDDSIRWFKLDPVETHCYVYFGLCKPPFVCNSVKSTMFQIEGLNPMTWEISYRVSKYTYYNRLLSLYLLPQKAAFQHHAGQSITRKAPTGPKCNIQLRINGKEYKLLINDKRYKLAFKWILLIAMILIILICLAGFGFVIYMNAKTKEDMDRMRRNMN</sequence>
<evidence type="ECO:0000256" key="2">
    <source>
        <dbReference type="SAM" id="SignalP"/>
    </source>
</evidence>
<evidence type="ECO:0000256" key="1">
    <source>
        <dbReference type="SAM" id="Phobius"/>
    </source>
</evidence>
<evidence type="ECO:0000313" key="4">
    <source>
        <dbReference type="WBParaSite" id="Minc3s02053g27990"/>
    </source>
</evidence>
<keyword evidence="2" id="KW-0732">Signal</keyword>
<organism evidence="3 4">
    <name type="scientific">Meloidogyne incognita</name>
    <name type="common">Southern root-knot nematode worm</name>
    <name type="synonym">Oxyuris incognita</name>
    <dbReference type="NCBI Taxonomy" id="6306"/>
    <lineage>
        <taxon>Eukaryota</taxon>
        <taxon>Metazoa</taxon>
        <taxon>Ecdysozoa</taxon>
        <taxon>Nematoda</taxon>
        <taxon>Chromadorea</taxon>
        <taxon>Rhabditida</taxon>
        <taxon>Tylenchina</taxon>
        <taxon>Tylenchomorpha</taxon>
        <taxon>Tylenchoidea</taxon>
        <taxon>Meloidogynidae</taxon>
        <taxon>Meloidogyninae</taxon>
        <taxon>Meloidogyne</taxon>
        <taxon>Meloidogyne incognita group</taxon>
    </lineage>
</organism>
<protein>
    <submittedName>
        <fullName evidence="4">Uncharacterized protein</fullName>
    </submittedName>
</protein>
<name>A0A914MJY7_MELIC</name>
<reference evidence="4" key="1">
    <citation type="submission" date="2022-11" db="UniProtKB">
        <authorList>
            <consortium name="WormBaseParasite"/>
        </authorList>
    </citation>
    <scope>IDENTIFICATION</scope>
</reference>
<feature type="chain" id="PRO_5037667253" evidence="2">
    <location>
        <begin position="25"/>
        <end position="377"/>
    </location>
</feature>